<dbReference type="HAMAP" id="MF_01518">
    <property type="entry name" value="Adenine_deamin"/>
    <property type="match status" value="1"/>
</dbReference>
<comment type="cofactor">
    <cofactor evidence="6">
        <name>Mn(2+)</name>
        <dbReference type="ChEBI" id="CHEBI:29035"/>
    </cofactor>
</comment>
<evidence type="ECO:0000256" key="2">
    <source>
        <dbReference type="ARBA" id="ARBA00012782"/>
    </source>
</evidence>
<dbReference type="InterPro" id="IPR006680">
    <property type="entry name" value="Amidohydro-rel"/>
</dbReference>
<dbReference type="SUPFAM" id="SSF51556">
    <property type="entry name" value="Metallo-dependent hydrolases"/>
    <property type="match status" value="1"/>
</dbReference>
<feature type="domain" description="Amidohydrolase-related" evidence="8">
    <location>
        <begin position="58"/>
        <end position="339"/>
    </location>
</feature>
<dbReference type="EMBL" id="JANCPR020000003">
    <property type="protein sequence ID" value="MDJ1131173.1"/>
    <property type="molecule type" value="Genomic_DNA"/>
</dbReference>
<name>A0ABT6ZRN4_9ACTN</name>
<evidence type="ECO:0000259" key="9">
    <source>
        <dbReference type="Pfam" id="PF13382"/>
    </source>
</evidence>
<keyword evidence="4 6" id="KW-0464">Manganese</keyword>
<comment type="similarity">
    <text evidence="1 6">Belongs to the metallo-dependent hydrolases superfamily. Adenine deaminase family.</text>
</comment>
<accession>A0ABT6ZRN4</accession>
<organism evidence="10 11">
    <name type="scientific">Streptomyces iconiensis</name>
    <dbReference type="NCBI Taxonomy" id="1384038"/>
    <lineage>
        <taxon>Bacteria</taxon>
        <taxon>Bacillati</taxon>
        <taxon>Actinomycetota</taxon>
        <taxon>Actinomycetes</taxon>
        <taxon>Kitasatosporales</taxon>
        <taxon>Streptomycetaceae</taxon>
        <taxon>Streptomyces</taxon>
    </lineage>
</organism>
<dbReference type="SUPFAM" id="SSF51338">
    <property type="entry name" value="Composite domain of metallo-dependent hydrolases"/>
    <property type="match status" value="1"/>
</dbReference>
<evidence type="ECO:0000256" key="4">
    <source>
        <dbReference type="ARBA" id="ARBA00023211"/>
    </source>
</evidence>
<dbReference type="RefSeq" id="WP_274045169.1">
    <property type="nucleotide sequence ID" value="NZ_JANCPR020000003.1"/>
</dbReference>
<feature type="domain" description="Adenine deaminase C-terminal" evidence="9">
    <location>
        <begin position="395"/>
        <end position="492"/>
    </location>
</feature>
<feature type="domain" description="Adenine deaminase C-terminal" evidence="9">
    <location>
        <begin position="521"/>
        <end position="595"/>
    </location>
</feature>
<comment type="caution">
    <text evidence="10">The sequence shown here is derived from an EMBL/GenBank/DDBJ whole genome shotgun (WGS) entry which is preliminary data.</text>
</comment>
<dbReference type="PANTHER" id="PTHR11113:SF2">
    <property type="entry name" value="ADENINE DEAMINASE"/>
    <property type="match status" value="1"/>
</dbReference>
<keyword evidence="3 6" id="KW-0378">Hydrolase</keyword>
<dbReference type="InterPro" id="IPR006679">
    <property type="entry name" value="Adenine_deam"/>
</dbReference>
<evidence type="ECO:0000313" key="11">
    <source>
        <dbReference type="Proteomes" id="UP001214441"/>
    </source>
</evidence>
<sequence length="606" mass="64105">MTEHQHDIRISGGRVVSAFTGEEFAADVLLRGETISGVVPPGTPGEAREHIDASGMLVAPGFVDAHMHIESAFLTPRTFASVTLARGTTTVLADPHEIVNVAGADAMRWMIDEGRETAQTQLWGVPSCVPAVEGLEHSGANLSAEDIAAMLRWPGVVALGEVMDYRAVVGDEPRMRGIVGAAREQGVLLDGHCPNLSGADLSAYMATGIDSDHTKNRTEVVLEKARMGMLMMLQEKCLLPEVVEALLALPQLPPFCLVTDDLAADHIVTAGHLDHIARTAVRAGLPPTVVLRALTWTPAQRLRLYDRGVVAPGKRADLVLLRGELAEFDPAVVLAGGRVVAREGRPAEEAAATSGGGLEGTVHVEAQDEDAFRWRVALPDGTHTFRAMRINLRDTYTEAVELELPVADGEVLWEGRTALARVRNRYGREGTVFAPLLGPELAAGAVATTYAHDSHNLLTVGTSRTAMAAASSQVVADGGGVAVVREAAVRDSVVDTAVREPGVREAGDGDARHAPGRDGDGGVAVDTVARLALPVGGVMSPAPAHEVAARAREVRTALEEWGWRHLNPFMSVSTLTLAVSPSLKITDMSLVDVARRDPVTGVVDAA</sequence>
<protein>
    <recommendedName>
        <fullName evidence="2 6">Adenine deaminase</fullName>
        <shortName evidence="6">Adenase</shortName>
        <shortName evidence="6">Adenine aminase</shortName>
        <ecNumber evidence="2 6">3.5.4.2</ecNumber>
    </recommendedName>
</protein>
<evidence type="ECO:0000256" key="6">
    <source>
        <dbReference type="HAMAP-Rule" id="MF_01518"/>
    </source>
</evidence>
<evidence type="ECO:0000256" key="5">
    <source>
        <dbReference type="ARBA" id="ARBA00047720"/>
    </source>
</evidence>
<dbReference type="Gene3D" id="3.20.20.140">
    <property type="entry name" value="Metal-dependent hydrolases"/>
    <property type="match status" value="1"/>
</dbReference>
<feature type="region of interest" description="Disordered" evidence="7">
    <location>
        <begin position="502"/>
        <end position="521"/>
    </location>
</feature>
<reference evidence="10 11" key="1">
    <citation type="submission" date="2023-05" db="EMBL/GenBank/DDBJ databases">
        <title>Streptantibioticus silvisoli sp. nov., acidotolerant actinomycetes 1 from pine litter.</title>
        <authorList>
            <person name="Swiecimska M."/>
            <person name="Golinska P."/>
            <person name="Sangal V."/>
            <person name="Wachnowicz B."/>
            <person name="Goodfellow M."/>
        </authorList>
    </citation>
    <scope>NUCLEOTIDE SEQUENCE [LARGE SCALE GENOMIC DNA]</scope>
    <source>
        <strain evidence="10 11">DSM 42109</strain>
    </source>
</reference>
<evidence type="ECO:0000256" key="7">
    <source>
        <dbReference type="SAM" id="MobiDB-lite"/>
    </source>
</evidence>
<evidence type="ECO:0000256" key="3">
    <source>
        <dbReference type="ARBA" id="ARBA00022801"/>
    </source>
</evidence>
<dbReference type="EC" id="3.5.4.2" evidence="2 6"/>
<keyword evidence="11" id="KW-1185">Reference proteome</keyword>
<proteinExistence type="inferred from homology"/>
<dbReference type="InterPro" id="IPR026912">
    <property type="entry name" value="Adenine_deam_C"/>
</dbReference>
<dbReference type="InterPro" id="IPR011059">
    <property type="entry name" value="Metal-dep_hydrolase_composite"/>
</dbReference>
<evidence type="ECO:0000259" key="8">
    <source>
        <dbReference type="Pfam" id="PF01979"/>
    </source>
</evidence>
<evidence type="ECO:0000313" key="10">
    <source>
        <dbReference type="EMBL" id="MDJ1131173.1"/>
    </source>
</evidence>
<dbReference type="InterPro" id="IPR032466">
    <property type="entry name" value="Metal_Hydrolase"/>
</dbReference>
<dbReference type="Proteomes" id="UP001214441">
    <property type="component" value="Unassembled WGS sequence"/>
</dbReference>
<gene>
    <name evidence="6" type="primary">ade</name>
    <name evidence="10" type="ORF">NMN56_004205</name>
</gene>
<comment type="catalytic activity">
    <reaction evidence="5 6">
        <text>adenine + H2O + H(+) = hypoxanthine + NH4(+)</text>
        <dbReference type="Rhea" id="RHEA:23688"/>
        <dbReference type="ChEBI" id="CHEBI:15377"/>
        <dbReference type="ChEBI" id="CHEBI:15378"/>
        <dbReference type="ChEBI" id="CHEBI:16708"/>
        <dbReference type="ChEBI" id="CHEBI:17368"/>
        <dbReference type="ChEBI" id="CHEBI:28938"/>
        <dbReference type="EC" id="3.5.4.2"/>
    </reaction>
</comment>
<feature type="compositionally biased region" description="Basic and acidic residues" evidence="7">
    <location>
        <begin position="502"/>
        <end position="520"/>
    </location>
</feature>
<dbReference type="Pfam" id="PF01979">
    <property type="entry name" value="Amidohydro_1"/>
    <property type="match status" value="1"/>
</dbReference>
<dbReference type="Pfam" id="PF13382">
    <property type="entry name" value="Adenine_deam_C"/>
    <property type="match status" value="2"/>
</dbReference>
<dbReference type="PANTHER" id="PTHR11113">
    <property type="entry name" value="N-ACETYLGLUCOSAMINE-6-PHOSPHATE DEACETYLASE"/>
    <property type="match status" value="1"/>
</dbReference>
<dbReference type="Gene3D" id="2.30.40.10">
    <property type="entry name" value="Urease, subunit C, domain 1"/>
    <property type="match status" value="1"/>
</dbReference>
<evidence type="ECO:0000256" key="1">
    <source>
        <dbReference type="ARBA" id="ARBA00006773"/>
    </source>
</evidence>